<keyword evidence="2" id="KW-1185">Reference proteome</keyword>
<accession>A0A9W9IEK9</accession>
<dbReference type="RefSeq" id="XP_056546520.1">
    <property type="nucleotide sequence ID" value="XM_056682914.1"/>
</dbReference>
<dbReference type="Proteomes" id="UP001149163">
    <property type="component" value="Unassembled WGS sequence"/>
</dbReference>
<name>A0A9W9IEK9_9EURO</name>
<dbReference type="AlphaFoldDB" id="A0A9W9IEK9"/>
<organism evidence="1 2">
    <name type="scientific">Penicillium canariense</name>
    <dbReference type="NCBI Taxonomy" id="189055"/>
    <lineage>
        <taxon>Eukaryota</taxon>
        <taxon>Fungi</taxon>
        <taxon>Dikarya</taxon>
        <taxon>Ascomycota</taxon>
        <taxon>Pezizomycotina</taxon>
        <taxon>Eurotiomycetes</taxon>
        <taxon>Eurotiomycetidae</taxon>
        <taxon>Eurotiales</taxon>
        <taxon>Aspergillaceae</taxon>
        <taxon>Penicillium</taxon>
    </lineage>
</organism>
<sequence length="105" mass="12480">MCLYWGIYYCDCGHVRFQLHRFCRRLFAQLQRINDPEQRGKYLLPFDPNIPGCEPIAVFRDDKPDETQPSKGNVVHWRYNVSEPCPSCEAHSLHRKQDESQRKRG</sequence>
<dbReference type="OrthoDB" id="4508307at2759"/>
<dbReference type="EMBL" id="JAPQKN010000001">
    <property type="protein sequence ID" value="KAJ5174912.1"/>
    <property type="molecule type" value="Genomic_DNA"/>
</dbReference>
<gene>
    <name evidence="1" type="ORF">N7482_000789</name>
</gene>
<evidence type="ECO:0000313" key="1">
    <source>
        <dbReference type="EMBL" id="KAJ5174912.1"/>
    </source>
</evidence>
<protein>
    <submittedName>
        <fullName evidence="1">Uncharacterized protein</fullName>
    </submittedName>
</protein>
<reference evidence="1" key="2">
    <citation type="journal article" date="2023" name="IMA Fungus">
        <title>Comparative genomic study of the Penicillium genus elucidates a diverse pangenome and 15 lateral gene transfer events.</title>
        <authorList>
            <person name="Petersen C."/>
            <person name="Sorensen T."/>
            <person name="Nielsen M.R."/>
            <person name="Sondergaard T.E."/>
            <person name="Sorensen J.L."/>
            <person name="Fitzpatrick D.A."/>
            <person name="Frisvad J.C."/>
            <person name="Nielsen K.L."/>
        </authorList>
    </citation>
    <scope>NUCLEOTIDE SEQUENCE</scope>
    <source>
        <strain evidence="1">IBT 26290</strain>
    </source>
</reference>
<dbReference type="GeneID" id="81422090"/>
<reference evidence="1" key="1">
    <citation type="submission" date="2022-11" db="EMBL/GenBank/DDBJ databases">
        <authorList>
            <person name="Petersen C."/>
        </authorList>
    </citation>
    <scope>NUCLEOTIDE SEQUENCE</scope>
    <source>
        <strain evidence="1">IBT 26290</strain>
    </source>
</reference>
<comment type="caution">
    <text evidence="1">The sequence shown here is derived from an EMBL/GenBank/DDBJ whole genome shotgun (WGS) entry which is preliminary data.</text>
</comment>
<proteinExistence type="predicted"/>
<evidence type="ECO:0000313" key="2">
    <source>
        <dbReference type="Proteomes" id="UP001149163"/>
    </source>
</evidence>